<proteinExistence type="predicted"/>
<evidence type="ECO:0008006" key="2">
    <source>
        <dbReference type="Google" id="ProtNLM"/>
    </source>
</evidence>
<sequence length="306" mass="34497">MMDFHDTSYFPTAGKFHNSYWTTQYGNLGSGLVAGWYINPGDRYVVGNFDTSHPGHELLAISSGSKYASFMSYSSGVWSSSWSNLGNDQIRWWYLNSDDHYLSGNFDGLPGDELLAIREASGNAHLMKWTGTDWTTIWATGGGQIHWWIFRATDKCVAADFDDDGQDEVLCTNHLSKWAQLMKYDRITNTWTLLWSNSGSGQIHSWYLNSPDVFIVGDFDGTPGDELLVYNRSNGWSRLIKFTSGVGFQWIWGNGGHGRLHDPIALLSGKFSPASSKRESLLSISDDRWAYVESYRFPSQIIDFAP</sequence>
<accession>A0A7S1VJH1</accession>
<dbReference type="AlphaFoldDB" id="A0A7S1VJH1"/>
<reference evidence="1" key="1">
    <citation type="submission" date="2021-01" db="EMBL/GenBank/DDBJ databases">
        <authorList>
            <person name="Corre E."/>
            <person name="Pelletier E."/>
            <person name="Niang G."/>
            <person name="Scheremetjew M."/>
            <person name="Finn R."/>
            <person name="Kale V."/>
            <person name="Holt S."/>
            <person name="Cochrane G."/>
            <person name="Meng A."/>
            <person name="Brown T."/>
            <person name="Cohen L."/>
        </authorList>
    </citation>
    <scope>NUCLEOTIDE SEQUENCE</scope>
    <source>
        <strain evidence="1">CCMP 410</strain>
    </source>
</reference>
<dbReference type="SUPFAM" id="SSF69318">
    <property type="entry name" value="Integrin alpha N-terminal domain"/>
    <property type="match status" value="1"/>
</dbReference>
<gene>
    <name evidence="1" type="ORF">GOCE00092_LOCUS21300</name>
</gene>
<evidence type="ECO:0000313" key="1">
    <source>
        <dbReference type="EMBL" id="CAD9300185.1"/>
    </source>
</evidence>
<organism evidence="1">
    <name type="scientific">Grammatophora oceanica</name>
    <dbReference type="NCBI Taxonomy" id="210454"/>
    <lineage>
        <taxon>Eukaryota</taxon>
        <taxon>Sar</taxon>
        <taxon>Stramenopiles</taxon>
        <taxon>Ochrophyta</taxon>
        <taxon>Bacillariophyta</taxon>
        <taxon>Fragilariophyceae</taxon>
        <taxon>Fragilariophycidae</taxon>
        <taxon>Rhabdonematales</taxon>
        <taxon>Grammatophoraceae</taxon>
        <taxon>Grammatophora</taxon>
    </lineage>
</organism>
<dbReference type="EMBL" id="HBGK01040803">
    <property type="protein sequence ID" value="CAD9300185.1"/>
    <property type="molecule type" value="Transcribed_RNA"/>
</dbReference>
<protein>
    <recommendedName>
        <fullName evidence="2">VCBS repeat-containing protein</fullName>
    </recommendedName>
</protein>
<name>A0A7S1VJH1_9STRA</name>
<dbReference type="InterPro" id="IPR028994">
    <property type="entry name" value="Integrin_alpha_N"/>
</dbReference>